<protein>
    <recommendedName>
        <fullName evidence="8">Guanidinium exporter</fullName>
    </recommendedName>
</protein>
<reference evidence="12" key="1">
    <citation type="submission" date="2015-07" db="EMBL/GenBank/DDBJ databases">
        <authorList>
            <person name="Wibberg D."/>
        </authorList>
    </citation>
    <scope>NUCLEOTIDE SEQUENCE [LARGE SCALE GENOMIC DNA]</scope>
</reference>
<evidence type="ECO:0000256" key="6">
    <source>
        <dbReference type="ARBA" id="ARBA00023136"/>
    </source>
</evidence>
<keyword evidence="3" id="KW-1003">Cell membrane</keyword>
<dbReference type="GO" id="GO:1990961">
    <property type="term" value="P:xenobiotic detoxification by transmembrane export across the plasma membrane"/>
    <property type="evidence" value="ECO:0007669"/>
    <property type="project" value="UniProtKB-ARBA"/>
</dbReference>
<evidence type="ECO:0000256" key="2">
    <source>
        <dbReference type="ARBA" id="ARBA00022448"/>
    </source>
</evidence>
<evidence type="ECO:0000313" key="11">
    <source>
        <dbReference type="EMBL" id="CTP92171.1"/>
    </source>
</evidence>
<dbReference type="PANTHER" id="PTHR30561:SF0">
    <property type="entry name" value="GUANIDINIUM EXPORTER"/>
    <property type="match status" value="1"/>
</dbReference>
<evidence type="ECO:0000256" key="9">
    <source>
        <dbReference type="RuleBase" id="RU003942"/>
    </source>
</evidence>
<feature type="transmembrane region" description="Helical" evidence="10">
    <location>
        <begin position="29"/>
        <end position="47"/>
    </location>
</feature>
<evidence type="ECO:0000256" key="5">
    <source>
        <dbReference type="ARBA" id="ARBA00022989"/>
    </source>
</evidence>
<organism evidence="11 12">
    <name type="scientific">Xanthomonas graminis pv. arrhenatheri LMG 727</name>
    <dbReference type="NCBI Taxonomy" id="1195923"/>
    <lineage>
        <taxon>Bacteria</taxon>
        <taxon>Pseudomonadati</taxon>
        <taxon>Pseudomonadota</taxon>
        <taxon>Gammaproteobacteria</taxon>
        <taxon>Lysobacterales</taxon>
        <taxon>Lysobacteraceae</taxon>
        <taxon>Xanthomonas</taxon>
        <taxon>Xanthomonas translucens group</taxon>
        <taxon>Xanthomonas graminis</taxon>
    </lineage>
</organism>
<comment type="similarity">
    <text evidence="7">Belongs to the drug/metabolite transporter (DMT) superfamily. Small multidrug resistance (SMR) (TC 2.A.7.1) family. Gdx/SugE subfamily.</text>
</comment>
<dbReference type="GO" id="GO:0005886">
    <property type="term" value="C:plasma membrane"/>
    <property type="evidence" value="ECO:0007669"/>
    <property type="project" value="UniProtKB-SubCell"/>
</dbReference>
<dbReference type="SUPFAM" id="SSF103481">
    <property type="entry name" value="Multidrug resistance efflux transporter EmrE"/>
    <property type="match status" value="1"/>
</dbReference>
<evidence type="ECO:0000256" key="4">
    <source>
        <dbReference type="ARBA" id="ARBA00022692"/>
    </source>
</evidence>
<dbReference type="GeneID" id="66889350"/>
<keyword evidence="4 9" id="KW-0812">Transmembrane</keyword>
<keyword evidence="6 10" id="KW-0472">Membrane</keyword>
<sequence>MPWIYLLLAGLFEIGFALGLKYSEGFTRLWPTLGTLAGAGISLWLLTQALKHIPLGTAYAIWTGIGALGTAALGIALFGDSASPARLACIGLIVAGVIGLKLVQS</sequence>
<keyword evidence="5 10" id="KW-1133">Transmembrane helix</keyword>
<dbReference type="Gene3D" id="1.10.3730.20">
    <property type="match status" value="1"/>
</dbReference>
<dbReference type="InterPro" id="IPR037185">
    <property type="entry name" value="EmrE-like"/>
</dbReference>
<evidence type="ECO:0000256" key="1">
    <source>
        <dbReference type="ARBA" id="ARBA00004651"/>
    </source>
</evidence>
<dbReference type="Pfam" id="PF00893">
    <property type="entry name" value="Multi_Drug_Res"/>
    <property type="match status" value="1"/>
</dbReference>
<dbReference type="FunFam" id="1.10.3730.20:FF:000001">
    <property type="entry name" value="Quaternary ammonium compound resistance transporter SugE"/>
    <property type="match status" value="1"/>
</dbReference>
<dbReference type="InterPro" id="IPR045324">
    <property type="entry name" value="Small_multidrug_res"/>
</dbReference>
<evidence type="ECO:0000256" key="3">
    <source>
        <dbReference type="ARBA" id="ARBA00022475"/>
    </source>
</evidence>
<evidence type="ECO:0000256" key="7">
    <source>
        <dbReference type="ARBA" id="ARBA00038151"/>
    </source>
</evidence>
<keyword evidence="12" id="KW-1185">Reference proteome</keyword>
<dbReference type="InterPro" id="IPR000390">
    <property type="entry name" value="Small_drug/metabolite_transptr"/>
</dbReference>
<dbReference type="Proteomes" id="UP000046187">
    <property type="component" value="Unassembled WGS sequence"/>
</dbReference>
<evidence type="ECO:0000256" key="10">
    <source>
        <dbReference type="SAM" id="Phobius"/>
    </source>
</evidence>
<feature type="transmembrane region" description="Helical" evidence="10">
    <location>
        <begin position="85"/>
        <end position="103"/>
    </location>
</feature>
<accession>A0A0K3A246</accession>
<keyword evidence="2" id="KW-0813">Transport</keyword>
<dbReference type="EMBL" id="CXOI01000070">
    <property type="protein sequence ID" value="CTP92171.1"/>
    <property type="molecule type" value="Genomic_DNA"/>
</dbReference>
<feature type="transmembrane region" description="Helical" evidence="10">
    <location>
        <begin position="59"/>
        <end position="79"/>
    </location>
</feature>
<gene>
    <name evidence="11" type="ORF">XTALMG727_3685</name>
</gene>
<dbReference type="AlphaFoldDB" id="A0A0K3A246"/>
<dbReference type="PANTHER" id="PTHR30561">
    <property type="entry name" value="SMR FAMILY PROTON-DEPENDENT DRUG EFFLUX TRANSPORTER SUGE"/>
    <property type="match status" value="1"/>
</dbReference>
<comment type="subcellular location">
    <subcellularLocation>
        <location evidence="1 9">Cell membrane</location>
        <topology evidence="1 9">Multi-pass membrane protein</topology>
    </subcellularLocation>
</comment>
<name>A0A0K3A246_9XANT</name>
<dbReference type="GO" id="GO:0022857">
    <property type="term" value="F:transmembrane transporter activity"/>
    <property type="evidence" value="ECO:0007669"/>
    <property type="project" value="InterPro"/>
</dbReference>
<dbReference type="RefSeq" id="WP_003470247.1">
    <property type="nucleotide sequence ID" value="NZ_CXOI01000070.1"/>
</dbReference>
<proteinExistence type="inferred from homology"/>
<evidence type="ECO:0000313" key="12">
    <source>
        <dbReference type="Proteomes" id="UP000046187"/>
    </source>
</evidence>
<evidence type="ECO:0000256" key="8">
    <source>
        <dbReference type="ARBA" id="ARBA00039168"/>
    </source>
</evidence>